<dbReference type="InterPro" id="IPR022689">
    <property type="entry name" value="Iron_dep_repressor"/>
</dbReference>
<dbReference type="InterPro" id="IPR007167">
    <property type="entry name" value="Fe-transptr_FeoA-like"/>
</dbReference>
<gene>
    <name evidence="4" type="ORF">GBAR_LOCUS22833</name>
</gene>
<comment type="caution">
    <text evidence="4">The sequence shown here is derived from an EMBL/GenBank/DDBJ whole genome shotgun (WGS) entry which is preliminary data.</text>
</comment>
<dbReference type="GO" id="GO:0003700">
    <property type="term" value="F:DNA-binding transcription factor activity"/>
    <property type="evidence" value="ECO:0007669"/>
    <property type="project" value="InterPro"/>
</dbReference>
<dbReference type="InterPro" id="IPR050536">
    <property type="entry name" value="DtxR_MntR_Metal-Reg"/>
</dbReference>
<dbReference type="PANTHER" id="PTHR33238">
    <property type="entry name" value="IRON (METAL) DEPENDENT REPRESSOR, DTXR FAMILY"/>
    <property type="match status" value="1"/>
</dbReference>
<dbReference type="InterPro" id="IPR038157">
    <property type="entry name" value="FeoA_core_dom"/>
</dbReference>
<dbReference type="AlphaFoldDB" id="A0AA35T4H2"/>
<dbReference type="EMBL" id="CASHTH010003162">
    <property type="protein sequence ID" value="CAI8041084.1"/>
    <property type="molecule type" value="Genomic_DNA"/>
</dbReference>
<evidence type="ECO:0000313" key="5">
    <source>
        <dbReference type="Proteomes" id="UP001174909"/>
    </source>
</evidence>
<dbReference type="Gene3D" id="1.10.10.10">
    <property type="entry name" value="Winged helix-like DNA-binding domain superfamily/Winged helix DNA-binding domain"/>
    <property type="match status" value="1"/>
</dbReference>
<dbReference type="GO" id="GO:0046914">
    <property type="term" value="F:transition metal ion binding"/>
    <property type="evidence" value="ECO:0007669"/>
    <property type="project" value="InterPro"/>
</dbReference>
<dbReference type="SUPFAM" id="SSF47979">
    <property type="entry name" value="Iron-dependent repressor protein, dimerization domain"/>
    <property type="match status" value="1"/>
</dbReference>
<dbReference type="SMART" id="SM00529">
    <property type="entry name" value="HTH_DTXR"/>
    <property type="match status" value="1"/>
</dbReference>
<dbReference type="Gene3D" id="2.30.30.90">
    <property type="match status" value="1"/>
</dbReference>
<dbReference type="Pfam" id="PF02742">
    <property type="entry name" value="Fe_dep_repr_C"/>
    <property type="match status" value="1"/>
</dbReference>
<dbReference type="Proteomes" id="UP001174909">
    <property type="component" value="Unassembled WGS sequence"/>
</dbReference>
<dbReference type="Pfam" id="PF04023">
    <property type="entry name" value="FeoA"/>
    <property type="match status" value="1"/>
</dbReference>
<dbReference type="InterPro" id="IPR036421">
    <property type="entry name" value="Fe_dep_repressor_sf"/>
</dbReference>
<dbReference type="SUPFAM" id="SSF46785">
    <property type="entry name" value="Winged helix' DNA-binding domain"/>
    <property type="match status" value="1"/>
</dbReference>
<sequence>MWESAESPTLTQLTEALRQLPPTEGLGTSVPSVAGMLRRMEKQGLVDVGGDKRIRMTDRGKREGESIVRRHRLAEWLVVRLLGMELHEAHIEAHQLEHGMSSALVAKLVDQLENPTHSPFGWPIPGSGAPEATPGAITLDNAALGVPHVVDRVPEENSELLRFLDNVRLMPGRRMTLLEAMPYLGVMQLETEVERFSIGCDVARQIVVRPIEAE</sequence>
<protein>
    <submittedName>
        <fullName evidence="4">Iron-dependent repressor IdeR</fullName>
    </submittedName>
</protein>
<dbReference type="PANTHER" id="PTHR33238:SF10">
    <property type="entry name" value="IRON-DEPENDENT REPRESSOR IDER"/>
    <property type="match status" value="1"/>
</dbReference>
<dbReference type="InterPro" id="IPR036390">
    <property type="entry name" value="WH_DNA-bd_sf"/>
</dbReference>
<keyword evidence="5" id="KW-1185">Reference proteome</keyword>
<dbReference type="GO" id="GO:0046983">
    <property type="term" value="F:protein dimerization activity"/>
    <property type="evidence" value="ECO:0007669"/>
    <property type="project" value="InterPro"/>
</dbReference>
<organism evidence="4 5">
    <name type="scientific">Geodia barretti</name>
    <name type="common">Barrett's horny sponge</name>
    <dbReference type="NCBI Taxonomy" id="519541"/>
    <lineage>
        <taxon>Eukaryota</taxon>
        <taxon>Metazoa</taxon>
        <taxon>Porifera</taxon>
        <taxon>Demospongiae</taxon>
        <taxon>Heteroscleromorpha</taxon>
        <taxon>Tetractinellida</taxon>
        <taxon>Astrophorina</taxon>
        <taxon>Geodiidae</taxon>
        <taxon>Geodia</taxon>
    </lineage>
</organism>
<keyword evidence="1" id="KW-0408">Iron</keyword>
<dbReference type="InterPro" id="IPR008988">
    <property type="entry name" value="Transcriptional_repressor_C"/>
</dbReference>
<evidence type="ECO:0000259" key="3">
    <source>
        <dbReference type="Pfam" id="PF04023"/>
    </source>
</evidence>
<evidence type="ECO:0000256" key="1">
    <source>
        <dbReference type="ARBA" id="ARBA00023004"/>
    </source>
</evidence>
<feature type="domain" description="Ferrous iron transporter FeoA-like" evidence="3">
    <location>
        <begin position="138"/>
        <end position="210"/>
    </location>
</feature>
<evidence type="ECO:0000313" key="4">
    <source>
        <dbReference type="EMBL" id="CAI8041084.1"/>
    </source>
</evidence>
<dbReference type="SUPFAM" id="SSF50037">
    <property type="entry name" value="C-terminal domain of transcriptional repressors"/>
    <property type="match status" value="1"/>
</dbReference>
<evidence type="ECO:0000259" key="2">
    <source>
        <dbReference type="Pfam" id="PF02742"/>
    </source>
</evidence>
<accession>A0AA35T4H2</accession>
<proteinExistence type="predicted"/>
<dbReference type="GO" id="GO:0045892">
    <property type="term" value="P:negative regulation of DNA-templated transcription"/>
    <property type="evidence" value="ECO:0007669"/>
    <property type="project" value="TreeGrafter"/>
</dbReference>
<name>A0AA35T4H2_GEOBA</name>
<dbReference type="InterPro" id="IPR036388">
    <property type="entry name" value="WH-like_DNA-bd_sf"/>
</dbReference>
<dbReference type="InterPro" id="IPR001367">
    <property type="entry name" value="Fe_dep_repressor"/>
</dbReference>
<reference evidence="4" key="1">
    <citation type="submission" date="2023-03" db="EMBL/GenBank/DDBJ databases">
        <authorList>
            <person name="Steffen K."/>
            <person name="Cardenas P."/>
        </authorList>
    </citation>
    <scope>NUCLEOTIDE SEQUENCE</scope>
</reference>
<feature type="domain" description="Iron dependent repressor metal binding and dimerisation" evidence="2">
    <location>
        <begin position="57"/>
        <end position="125"/>
    </location>
</feature>